<dbReference type="AlphaFoldDB" id="A0A1U7CYY4"/>
<feature type="modified residue" description="4-aspartylphosphate" evidence="1">
    <location>
        <position position="68"/>
    </location>
</feature>
<accession>A0A1U7CYY4</accession>
<reference evidence="4" key="1">
    <citation type="submission" date="2016-12" db="EMBL/GenBank/DDBJ databases">
        <title>Comparative genomics of four Isosphaeraceae planctomycetes: a common pool of plasmids and glycoside hydrolase genes.</title>
        <authorList>
            <person name="Ivanova A."/>
        </authorList>
    </citation>
    <scope>NUCLEOTIDE SEQUENCE [LARGE SCALE GENOMIC DNA]</scope>
    <source>
        <strain evidence="4">PX4</strain>
    </source>
</reference>
<dbReference type="SUPFAM" id="SSF52172">
    <property type="entry name" value="CheY-like"/>
    <property type="match status" value="1"/>
</dbReference>
<keyword evidence="1" id="KW-0597">Phosphoprotein</keyword>
<gene>
    <name evidence="3" type="ORF">BSF38_05737</name>
</gene>
<name>A0A1U7CYY4_9BACT</name>
<feature type="domain" description="Response regulatory" evidence="2">
    <location>
        <begin position="19"/>
        <end position="134"/>
    </location>
</feature>
<dbReference type="Proteomes" id="UP000186309">
    <property type="component" value="Chromosome"/>
</dbReference>
<sequence>MELTSSASPSPAAAETPVAGVLLSRDLLFTVKITGTARELGFRVVAVGDVERASALITEHRPKAVFVDLAAGPLAAPESLVALQRTAGPETPFIAFGSHVDPQALAAAKAAGCREVMPRSKFSAELPDIVRRLLG</sequence>
<evidence type="ECO:0000313" key="4">
    <source>
        <dbReference type="Proteomes" id="UP000186309"/>
    </source>
</evidence>
<proteinExistence type="predicted"/>
<evidence type="ECO:0000259" key="2">
    <source>
        <dbReference type="PROSITE" id="PS50110"/>
    </source>
</evidence>
<dbReference type="InterPro" id="IPR001789">
    <property type="entry name" value="Sig_transdc_resp-reg_receiver"/>
</dbReference>
<protein>
    <recommendedName>
        <fullName evidence="2">Response regulatory domain-containing protein</fullName>
    </recommendedName>
</protein>
<evidence type="ECO:0000256" key="1">
    <source>
        <dbReference type="PROSITE-ProRule" id="PRU00169"/>
    </source>
</evidence>
<dbReference type="PROSITE" id="PS50110">
    <property type="entry name" value="RESPONSE_REGULATORY"/>
    <property type="match status" value="1"/>
</dbReference>
<dbReference type="GO" id="GO:0000160">
    <property type="term" value="P:phosphorelay signal transduction system"/>
    <property type="evidence" value="ECO:0007669"/>
    <property type="project" value="InterPro"/>
</dbReference>
<dbReference type="RefSeq" id="WP_076350415.1">
    <property type="nucleotide sequence ID" value="NZ_CP019082.1"/>
</dbReference>
<dbReference type="OrthoDB" id="291953at2"/>
<dbReference type="STRING" id="1387353.BSF38_05737"/>
<evidence type="ECO:0000313" key="3">
    <source>
        <dbReference type="EMBL" id="APW64145.1"/>
    </source>
</evidence>
<dbReference type="Gene3D" id="3.40.50.2300">
    <property type="match status" value="1"/>
</dbReference>
<dbReference type="InterPro" id="IPR011006">
    <property type="entry name" value="CheY-like_superfamily"/>
</dbReference>
<dbReference type="EMBL" id="CP019082">
    <property type="protein sequence ID" value="APW64145.1"/>
    <property type="molecule type" value="Genomic_DNA"/>
</dbReference>
<keyword evidence="4" id="KW-1185">Reference proteome</keyword>
<organism evidence="3 4">
    <name type="scientific">Paludisphaera borealis</name>
    <dbReference type="NCBI Taxonomy" id="1387353"/>
    <lineage>
        <taxon>Bacteria</taxon>
        <taxon>Pseudomonadati</taxon>
        <taxon>Planctomycetota</taxon>
        <taxon>Planctomycetia</taxon>
        <taxon>Isosphaerales</taxon>
        <taxon>Isosphaeraceae</taxon>
        <taxon>Paludisphaera</taxon>
    </lineage>
</organism>
<dbReference type="KEGG" id="pbor:BSF38_05737"/>